<evidence type="ECO:0000256" key="9">
    <source>
        <dbReference type="SAM" id="MobiDB-lite"/>
    </source>
</evidence>
<dbReference type="AlphaFoldDB" id="A0A7U2NQB4"/>
<comment type="caution">
    <text evidence="8">Lacks conserved residue(s) required for the propagation of feature annotation.</text>
</comment>
<evidence type="ECO:0000256" key="4">
    <source>
        <dbReference type="ARBA" id="ARBA00022729"/>
    </source>
</evidence>
<dbReference type="SMART" id="SM00270">
    <property type="entry name" value="ChtBD1"/>
    <property type="match status" value="2"/>
</dbReference>
<evidence type="ECO:0000256" key="3">
    <source>
        <dbReference type="ARBA" id="ARBA00022723"/>
    </source>
</evidence>
<feature type="region of interest" description="Disordered" evidence="9">
    <location>
        <begin position="28"/>
        <end position="57"/>
    </location>
</feature>
<dbReference type="InterPro" id="IPR036861">
    <property type="entry name" value="Endochitinase-like_sf"/>
</dbReference>
<keyword evidence="4 10" id="KW-0732">Signal</keyword>
<evidence type="ECO:0000256" key="10">
    <source>
        <dbReference type="SAM" id="SignalP"/>
    </source>
</evidence>
<dbReference type="InterPro" id="IPR002509">
    <property type="entry name" value="NODB_dom"/>
</dbReference>
<accession>A0A7U2NQB4</accession>
<keyword evidence="2 8" id="KW-0147">Chitin-binding</keyword>
<dbReference type="GO" id="GO:0016810">
    <property type="term" value="F:hydrolase activity, acting on carbon-nitrogen (but not peptide) bonds"/>
    <property type="evidence" value="ECO:0007669"/>
    <property type="project" value="InterPro"/>
</dbReference>
<gene>
    <name evidence="13" type="ORF">JI435_118520</name>
</gene>
<dbReference type="SUPFAM" id="SSF57016">
    <property type="entry name" value="Plant lectins/antimicrobial peptides"/>
    <property type="match status" value="2"/>
</dbReference>
<proteinExistence type="predicted"/>
<dbReference type="InterPro" id="IPR001002">
    <property type="entry name" value="Chitin-bd_1"/>
</dbReference>
<feature type="signal peptide" evidence="10">
    <location>
        <begin position="1"/>
        <end position="18"/>
    </location>
</feature>
<feature type="chain" id="PRO_5034843206" description="Glycoside hydrolase/deacetylase" evidence="10">
    <location>
        <begin position="19"/>
        <end position="416"/>
    </location>
</feature>
<dbReference type="GO" id="GO:0008061">
    <property type="term" value="F:chitin binding"/>
    <property type="evidence" value="ECO:0007669"/>
    <property type="project" value="UniProtKB-UniRule"/>
</dbReference>
<dbReference type="PROSITE" id="PS51677">
    <property type="entry name" value="NODB"/>
    <property type="match status" value="1"/>
</dbReference>
<dbReference type="VEuPathDB" id="FungiDB:JI435_118520"/>
<dbReference type="GO" id="GO:0005975">
    <property type="term" value="P:carbohydrate metabolic process"/>
    <property type="evidence" value="ECO:0007669"/>
    <property type="project" value="InterPro"/>
</dbReference>
<feature type="domain" description="NodB homology" evidence="12">
    <location>
        <begin position="66"/>
        <end position="258"/>
    </location>
</feature>
<feature type="domain" description="Chitin-binding type-1" evidence="11">
    <location>
        <begin position="371"/>
        <end position="416"/>
    </location>
</feature>
<evidence type="ECO:0000256" key="8">
    <source>
        <dbReference type="PROSITE-ProRule" id="PRU00261"/>
    </source>
</evidence>
<evidence type="ECO:0000256" key="1">
    <source>
        <dbReference type="ARBA" id="ARBA00001941"/>
    </source>
</evidence>
<evidence type="ECO:0000313" key="13">
    <source>
        <dbReference type="EMBL" id="QRD06478.1"/>
    </source>
</evidence>
<dbReference type="PROSITE" id="PS50941">
    <property type="entry name" value="CHIT_BIND_I_2"/>
    <property type="match status" value="2"/>
</dbReference>
<dbReference type="KEGG" id="pno:SNOG_11852"/>
<keyword evidence="8" id="KW-1015">Disulfide bond</keyword>
<feature type="disulfide bond" evidence="8">
    <location>
        <begin position="390"/>
        <end position="404"/>
    </location>
</feature>
<evidence type="ECO:0000256" key="5">
    <source>
        <dbReference type="ARBA" id="ARBA00022801"/>
    </source>
</evidence>
<dbReference type="Pfam" id="PF00187">
    <property type="entry name" value="Chitin_bind_1"/>
    <property type="match status" value="1"/>
</dbReference>
<dbReference type="OrthoDB" id="407355at2759"/>
<dbReference type="CDD" id="cd10951">
    <property type="entry name" value="CE4_ClCDA_like"/>
    <property type="match status" value="1"/>
</dbReference>
<keyword evidence="5" id="KW-0378">Hydrolase</keyword>
<dbReference type="GO" id="GO:0046872">
    <property type="term" value="F:metal ion binding"/>
    <property type="evidence" value="ECO:0007669"/>
    <property type="project" value="UniProtKB-KW"/>
</dbReference>
<dbReference type="SMR" id="A0A7U2NQB4"/>
<dbReference type="Pfam" id="PF01522">
    <property type="entry name" value="Polysacc_deac_1"/>
    <property type="match status" value="1"/>
</dbReference>
<dbReference type="Proteomes" id="UP000663193">
    <property type="component" value="Chromosome 20"/>
</dbReference>
<keyword evidence="7" id="KW-0170">Cobalt</keyword>
<evidence type="ECO:0008006" key="15">
    <source>
        <dbReference type="Google" id="ProtNLM"/>
    </source>
</evidence>
<dbReference type="RefSeq" id="XP_001802089.1">
    <property type="nucleotide sequence ID" value="XM_001802037.1"/>
</dbReference>
<feature type="domain" description="Chitin-binding type-1" evidence="11">
    <location>
        <begin position="294"/>
        <end position="340"/>
    </location>
</feature>
<dbReference type="Gene3D" id="3.20.20.370">
    <property type="entry name" value="Glycoside hydrolase/deacetylase"/>
    <property type="match status" value="1"/>
</dbReference>
<dbReference type="EMBL" id="CP069042">
    <property type="protein sequence ID" value="QRD06478.1"/>
    <property type="molecule type" value="Genomic_DNA"/>
</dbReference>
<evidence type="ECO:0000256" key="7">
    <source>
        <dbReference type="ARBA" id="ARBA00023285"/>
    </source>
</evidence>
<protein>
    <recommendedName>
        <fullName evidence="15">Glycoside hydrolase/deacetylase</fullName>
    </recommendedName>
</protein>
<keyword evidence="3" id="KW-0479">Metal-binding</keyword>
<evidence type="ECO:0000256" key="2">
    <source>
        <dbReference type="ARBA" id="ARBA00022669"/>
    </source>
</evidence>
<keyword evidence="6" id="KW-0119">Carbohydrate metabolism</keyword>
<dbReference type="Gene3D" id="3.30.60.10">
    <property type="entry name" value="Endochitinase-like"/>
    <property type="match status" value="2"/>
</dbReference>
<name>A0A7U2NQB4_PHANO</name>
<evidence type="ECO:0000313" key="14">
    <source>
        <dbReference type="Proteomes" id="UP000663193"/>
    </source>
</evidence>
<evidence type="ECO:0000259" key="12">
    <source>
        <dbReference type="PROSITE" id="PS51677"/>
    </source>
</evidence>
<dbReference type="SUPFAM" id="SSF88713">
    <property type="entry name" value="Glycoside hydrolase/deacetylase"/>
    <property type="match status" value="1"/>
</dbReference>
<evidence type="ECO:0000259" key="11">
    <source>
        <dbReference type="PROSITE" id="PS50941"/>
    </source>
</evidence>
<comment type="cofactor">
    <cofactor evidence="1">
        <name>Co(2+)</name>
        <dbReference type="ChEBI" id="CHEBI:48828"/>
    </cofactor>
</comment>
<reference evidence="14" key="1">
    <citation type="journal article" date="2021" name="BMC Genomics">
        <title>Chromosome-level genome assembly and manually-curated proteome of model necrotroph Parastagonospora nodorum Sn15 reveals a genome-wide trove of candidate effector homologs, and redundancy of virulence-related functions within an accessory chromosome.</title>
        <authorList>
            <person name="Bertazzoni S."/>
            <person name="Jones D.A.B."/>
            <person name="Phan H.T."/>
            <person name="Tan K.-C."/>
            <person name="Hane J.K."/>
        </authorList>
    </citation>
    <scope>NUCLEOTIDE SEQUENCE [LARGE SCALE GENOMIC DNA]</scope>
    <source>
        <strain evidence="14">SN15 / ATCC MYA-4574 / FGSC 10173)</strain>
    </source>
</reference>
<feature type="disulfide bond" evidence="8">
    <location>
        <begin position="313"/>
        <end position="327"/>
    </location>
</feature>
<evidence type="ECO:0000256" key="6">
    <source>
        <dbReference type="ARBA" id="ARBA00023277"/>
    </source>
</evidence>
<dbReference type="CDD" id="cd11618">
    <property type="entry name" value="ChtBD1_1"/>
    <property type="match status" value="2"/>
</dbReference>
<dbReference type="InterPro" id="IPR011330">
    <property type="entry name" value="Glyco_hydro/deAcase_b/a-brl"/>
</dbReference>
<dbReference type="PANTHER" id="PTHR46471">
    <property type="entry name" value="CHITIN DEACETYLASE"/>
    <property type="match status" value="1"/>
</dbReference>
<dbReference type="PANTHER" id="PTHR46471:SF8">
    <property type="entry name" value="CHITIN DEACETYLASE"/>
    <property type="match status" value="1"/>
</dbReference>
<organism evidence="13 14">
    <name type="scientific">Phaeosphaeria nodorum (strain SN15 / ATCC MYA-4574 / FGSC 10173)</name>
    <name type="common">Glume blotch fungus</name>
    <name type="synonym">Parastagonospora nodorum</name>
    <dbReference type="NCBI Taxonomy" id="321614"/>
    <lineage>
        <taxon>Eukaryota</taxon>
        <taxon>Fungi</taxon>
        <taxon>Dikarya</taxon>
        <taxon>Ascomycota</taxon>
        <taxon>Pezizomycotina</taxon>
        <taxon>Dothideomycetes</taxon>
        <taxon>Pleosporomycetidae</taxon>
        <taxon>Pleosporales</taxon>
        <taxon>Pleosporineae</taxon>
        <taxon>Phaeosphaeriaceae</taxon>
        <taxon>Parastagonospora</taxon>
    </lineage>
</organism>
<keyword evidence="14" id="KW-1185">Reference proteome</keyword>
<sequence length="416" mass="44661">MHLSHILSVPMVALLVAARTPRYAAPLKRDLLESRQSGASTRNDPRPQKGNIPYGGAGIRTCTQTGTVALTFDDGPNIYTGQVLDSLAQYGFKGTFFVSGDNGRGALDGDSRWVNLIQRMDGEGHQVASHTWRHPYLDQISEDQRYEEMVLTEMAIRNILGKYPTYMRPPYTECFESCQRVMKNLGYVIANYDVDSNDWRYQDNIQQAKDTFKNLIDQTGGPRSGHPIVLAHDIHEQTASSLVPYMLQYLKSQGWRGVTLGECLGEPKENWYRASSGSLPPSGCSGSSCTPSTNGLCGSAAAMTCTGSVFGNCCSRFGYCGSSADYCGSNCDPAYGTCGSGSTPTPTTIRTSAVPTSTRAPTPTSKPISANGLCGVQGGETCAGSVWGSCCSQWGYCGTGSDYCGANCNKDFGSCS</sequence>